<reference evidence="1" key="1">
    <citation type="submission" date="2014-09" db="EMBL/GenBank/DDBJ databases">
        <authorList>
            <person name="Magalhaes I.L.F."/>
            <person name="Oliveira U."/>
            <person name="Santos F.R."/>
            <person name="Vidigal T.H.D.A."/>
            <person name="Brescovit A.D."/>
            <person name="Santos A.J."/>
        </authorList>
    </citation>
    <scope>NUCLEOTIDE SEQUENCE</scope>
    <source>
        <tissue evidence="1">Shoot tissue taken approximately 20 cm above the soil surface</tissue>
    </source>
</reference>
<accession>A0A0A9CNL7</accession>
<proteinExistence type="predicted"/>
<sequence length="61" mass="6551">MLFRSNKFAVIAAENAGVRAGEADLCEEGLGSPVLQRCEQGAVLKRFQLAGIQPRGRAFMA</sequence>
<reference evidence="1" key="2">
    <citation type="journal article" date="2015" name="Data Brief">
        <title>Shoot transcriptome of the giant reed, Arundo donax.</title>
        <authorList>
            <person name="Barrero R.A."/>
            <person name="Guerrero F.D."/>
            <person name="Moolhuijzen P."/>
            <person name="Goolsby J.A."/>
            <person name="Tidwell J."/>
            <person name="Bellgard S.E."/>
            <person name="Bellgard M.I."/>
        </authorList>
    </citation>
    <scope>NUCLEOTIDE SEQUENCE</scope>
    <source>
        <tissue evidence="1">Shoot tissue taken approximately 20 cm above the soil surface</tissue>
    </source>
</reference>
<dbReference type="EMBL" id="GBRH01219976">
    <property type="protein sequence ID" value="JAD77919.1"/>
    <property type="molecule type" value="Transcribed_RNA"/>
</dbReference>
<dbReference type="AlphaFoldDB" id="A0A0A9CNL7"/>
<organism evidence="1">
    <name type="scientific">Arundo donax</name>
    <name type="common">Giant reed</name>
    <name type="synonym">Donax arundinaceus</name>
    <dbReference type="NCBI Taxonomy" id="35708"/>
    <lineage>
        <taxon>Eukaryota</taxon>
        <taxon>Viridiplantae</taxon>
        <taxon>Streptophyta</taxon>
        <taxon>Embryophyta</taxon>
        <taxon>Tracheophyta</taxon>
        <taxon>Spermatophyta</taxon>
        <taxon>Magnoliopsida</taxon>
        <taxon>Liliopsida</taxon>
        <taxon>Poales</taxon>
        <taxon>Poaceae</taxon>
        <taxon>PACMAD clade</taxon>
        <taxon>Arundinoideae</taxon>
        <taxon>Arundineae</taxon>
        <taxon>Arundo</taxon>
    </lineage>
</organism>
<protein>
    <submittedName>
        <fullName evidence="1">Uncharacterized protein</fullName>
    </submittedName>
</protein>
<name>A0A0A9CNL7_ARUDO</name>
<evidence type="ECO:0000313" key="1">
    <source>
        <dbReference type="EMBL" id="JAD77919.1"/>
    </source>
</evidence>